<dbReference type="Proteomes" id="UP000274920">
    <property type="component" value="Unassembled WGS sequence"/>
</dbReference>
<evidence type="ECO:0000256" key="4">
    <source>
        <dbReference type="ARBA" id="ARBA00022475"/>
    </source>
</evidence>
<dbReference type="Gene3D" id="3.40.710.10">
    <property type="entry name" value="DD-peptidase/beta-lactamase superfamily"/>
    <property type="match status" value="1"/>
</dbReference>
<sequence>MWKRIKKTVLQISESRLLVLILVFCFLYAILINKLFNLQIVKGEYYMENYKLQIRKERNLQGTRGAIYDRNGELLAYNELAYSVTFEDNLSGAVDRNETLNRIMDQVIQIVEAHGDSVIHSFGIVLDSAGNYQFAQTNETLRLRFVADVYGLRTIDELEKEQKNASAEDLIHYLCTDELYGYELDDEKLDRQYILKMVNLRYAINLNSFQKFIPTVLASDVSDETRIAIMENLDKMEGVGIEEESLRRYTDSQYFASLIGYTGKISQEEYDALDEEVKERYALSDIVGKSGIEQVMDNVLQGDRGKKIFYVDSVGKVTEEVSFVEPGAGNDVYLTIDKKLQQQTYQIIEEKIAGIVLSKLSTVMNYDPSLEKDTMDIVIPSDNAYHAFIANEIIDEQHFGKEDAGATEKEVYAIYSARKSTVMDEILAELNGTTPYQSLSDEMKGYMDYMESILLGGILMADAIDASDPTYVAWSKDETISMNQYLNYAISKNWIDTSRLNEYISSEYSDAAEVYQAILRYLKDYLSSDMNFDKLLYKYLIKSGSVKGTQICAIVYEQGVLPMDEGTYNGLRSGAVDSFGWLHTQVQTLAITPGQLALEPCTGSAVVSDPNTGEVLACVSYPGYDNNRLANTMDSDYYTQLVTGLSRPFYNNATQETTAPGSTYKMITSVAGLTEGTIKGDSYIFCGGAFEGVTPNPHCWYWPNGHGGLNVIDALNHSCNVFYYTIGFEFGKDRDGNYDSDRGIEVLRKYAEEFGLGETSGLEIPETEPNISDTDPVLSAIGQGTNNYTVSQLNRYVSAVANKGTVYKLTLLDKTTDANGKIIKKYEPSVVNKIKGVSKNTWDLIHDGMVAMINNTSSYGGVGIQVAGKTGTAQQSAVHPDHAVFVGFAPAESPEIAIAVRIANGYTSAYAAEIGRDIVRAHFELAEEEELITGHAAELGDSISD</sequence>
<comment type="similarity">
    <text evidence="3">Belongs to the transpeptidase family.</text>
</comment>
<dbReference type="Pfam" id="PF00905">
    <property type="entry name" value="Transpeptidase"/>
    <property type="match status" value="1"/>
</dbReference>
<dbReference type="AlphaFoldDB" id="A0A426DR63"/>
<evidence type="ECO:0000256" key="1">
    <source>
        <dbReference type="ARBA" id="ARBA00004167"/>
    </source>
</evidence>
<dbReference type="GO" id="GO:0009252">
    <property type="term" value="P:peptidoglycan biosynthetic process"/>
    <property type="evidence" value="ECO:0007669"/>
    <property type="project" value="UniProtKB-KW"/>
</dbReference>
<evidence type="ECO:0000259" key="12">
    <source>
        <dbReference type="Pfam" id="PF00905"/>
    </source>
</evidence>
<keyword evidence="8 11" id="KW-1133">Transmembrane helix</keyword>
<feature type="transmembrane region" description="Helical" evidence="11">
    <location>
        <begin position="12"/>
        <end position="31"/>
    </location>
</feature>
<keyword evidence="15" id="KW-1185">Reference proteome</keyword>
<dbReference type="GO" id="GO:0008658">
    <property type="term" value="F:penicillin binding"/>
    <property type="evidence" value="ECO:0007669"/>
    <property type="project" value="InterPro"/>
</dbReference>
<protein>
    <submittedName>
        <fullName evidence="14">Penicillin-binding protein</fullName>
    </submittedName>
</protein>
<evidence type="ECO:0000256" key="9">
    <source>
        <dbReference type="ARBA" id="ARBA00023136"/>
    </source>
</evidence>
<dbReference type="InterPro" id="IPR036138">
    <property type="entry name" value="PBP_dimer_sf"/>
</dbReference>
<feature type="domain" description="Penicillin-binding protein dimerisation" evidence="13">
    <location>
        <begin position="61"/>
        <end position="321"/>
    </location>
</feature>
<dbReference type="SUPFAM" id="SSF56519">
    <property type="entry name" value="Penicillin binding protein dimerisation domain"/>
    <property type="match status" value="1"/>
</dbReference>
<evidence type="ECO:0000256" key="11">
    <source>
        <dbReference type="SAM" id="Phobius"/>
    </source>
</evidence>
<keyword evidence="9 11" id="KW-0472">Membrane</keyword>
<keyword evidence="7" id="KW-0573">Peptidoglycan synthesis</keyword>
<evidence type="ECO:0000256" key="2">
    <source>
        <dbReference type="ARBA" id="ARBA00004236"/>
    </source>
</evidence>
<keyword evidence="4" id="KW-1003">Cell membrane</keyword>
<dbReference type="InterPro" id="IPR005311">
    <property type="entry name" value="PBP_dimer"/>
</dbReference>
<evidence type="ECO:0000256" key="5">
    <source>
        <dbReference type="ARBA" id="ARBA00022692"/>
    </source>
</evidence>
<feature type="domain" description="Penicillin-binding protein transpeptidase" evidence="12">
    <location>
        <begin position="603"/>
        <end position="919"/>
    </location>
</feature>
<reference evidence="14" key="1">
    <citation type="submission" date="2018-10" db="EMBL/GenBank/DDBJ databases">
        <title>Schaedlerella arabinophila gen. nov. sp. nov., isolated from the mouse intestinal tract and comparative analysis with the genome of the closely related altered Schaedler flora strain ASF502.</title>
        <authorList>
            <person name="Miyake S."/>
            <person name="Soh M."/>
            <person name="Seedorf H."/>
        </authorList>
    </citation>
    <scope>NUCLEOTIDE SEQUENCE [LARGE SCALE GENOMIC DNA]</scope>
    <source>
        <strain evidence="14">DSM 106076</strain>
    </source>
</reference>
<dbReference type="Gene3D" id="3.90.1310.10">
    <property type="entry name" value="Penicillin-binding protein 2a (Domain 2)"/>
    <property type="match status" value="1"/>
</dbReference>
<dbReference type="InterPro" id="IPR012338">
    <property type="entry name" value="Beta-lactam/transpept-like"/>
</dbReference>
<comment type="caution">
    <text evidence="14">The sequence shown here is derived from an EMBL/GenBank/DDBJ whole genome shotgun (WGS) entry which is preliminary data.</text>
</comment>
<dbReference type="GO" id="GO:0071972">
    <property type="term" value="F:peptidoglycan L,D-transpeptidase activity"/>
    <property type="evidence" value="ECO:0007669"/>
    <property type="project" value="TreeGrafter"/>
</dbReference>
<gene>
    <name evidence="14" type="ORF">EBB54_09280</name>
</gene>
<evidence type="ECO:0000313" key="15">
    <source>
        <dbReference type="Proteomes" id="UP000274920"/>
    </source>
</evidence>
<dbReference type="SUPFAM" id="SSF56601">
    <property type="entry name" value="beta-lactamase/transpeptidase-like"/>
    <property type="match status" value="1"/>
</dbReference>
<dbReference type="GO" id="GO:0005886">
    <property type="term" value="C:plasma membrane"/>
    <property type="evidence" value="ECO:0007669"/>
    <property type="project" value="UniProtKB-SubCell"/>
</dbReference>
<evidence type="ECO:0000259" key="13">
    <source>
        <dbReference type="Pfam" id="PF03717"/>
    </source>
</evidence>
<dbReference type="InterPro" id="IPR050515">
    <property type="entry name" value="Beta-lactam/transpept"/>
</dbReference>
<name>A0A426DR63_9FIRM</name>
<organism evidence="14 15">
    <name type="scientific">Schaedlerella arabinosiphila</name>
    <dbReference type="NCBI Taxonomy" id="2044587"/>
    <lineage>
        <taxon>Bacteria</taxon>
        <taxon>Bacillati</taxon>
        <taxon>Bacillota</taxon>
        <taxon>Clostridia</taxon>
        <taxon>Lachnospirales</taxon>
        <taxon>Lachnospiraceae</taxon>
        <taxon>Schaedlerella</taxon>
    </lineage>
</organism>
<keyword evidence="6" id="KW-0133">Cell shape</keyword>
<evidence type="ECO:0000256" key="10">
    <source>
        <dbReference type="ARBA" id="ARBA00023316"/>
    </source>
</evidence>
<dbReference type="PANTHER" id="PTHR30627">
    <property type="entry name" value="PEPTIDOGLYCAN D,D-TRANSPEPTIDASE"/>
    <property type="match status" value="1"/>
</dbReference>
<keyword evidence="5 11" id="KW-0812">Transmembrane</keyword>
<dbReference type="InterPro" id="IPR001460">
    <property type="entry name" value="PCN-bd_Tpept"/>
</dbReference>
<dbReference type="Pfam" id="PF03717">
    <property type="entry name" value="PBP_dimer"/>
    <property type="match status" value="1"/>
</dbReference>
<comment type="subcellular location">
    <subcellularLocation>
        <location evidence="2">Cell membrane</location>
    </subcellularLocation>
    <subcellularLocation>
        <location evidence="1">Membrane</location>
        <topology evidence="1">Single-pass membrane protein</topology>
    </subcellularLocation>
</comment>
<proteinExistence type="inferred from homology"/>
<keyword evidence="10" id="KW-0961">Cell wall biogenesis/degradation</keyword>
<dbReference type="GO" id="GO:0071555">
    <property type="term" value="P:cell wall organization"/>
    <property type="evidence" value="ECO:0007669"/>
    <property type="project" value="UniProtKB-KW"/>
</dbReference>
<dbReference type="GO" id="GO:0008360">
    <property type="term" value="P:regulation of cell shape"/>
    <property type="evidence" value="ECO:0007669"/>
    <property type="project" value="UniProtKB-KW"/>
</dbReference>
<dbReference type="PANTHER" id="PTHR30627:SF2">
    <property type="entry name" value="PEPTIDOGLYCAN D,D-TRANSPEPTIDASE MRDA"/>
    <property type="match status" value="1"/>
</dbReference>
<evidence type="ECO:0000256" key="3">
    <source>
        <dbReference type="ARBA" id="ARBA00007171"/>
    </source>
</evidence>
<evidence type="ECO:0000256" key="6">
    <source>
        <dbReference type="ARBA" id="ARBA00022960"/>
    </source>
</evidence>
<dbReference type="EMBL" id="RHJS01000002">
    <property type="protein sequence ID" value="RRK35265.1"/>
    <property type="molecule type" value="Genomic_DNA"/>
</dbReference>
<evidence type="ECO:0000256" key="8">
    <source>
        <dbReference type="ARBA" id="ARBA00022989"/>
    </source>
</evidence>
<accession>A0A426DR63</accession>
<evidence type="ECO:0000313" key="14">
    <source>
        <dbReference type="EMBL" id="RRK35265.1"/>
    </source>
</evidence>
<evidence type="ECO:0000256" key="7">
    <source>
        <dbReference type="ARBA" id="ARBA00022984"/>
    </source>
</evidence>